<dbReference type="Proteomes" id="UP000245207">
    <property type="component" value="Unassembled WGS sequence"/>
</dbReference>
<keyword evidence="2" id="KW-1185">Reference proteome</keyword>
<evidence type="ECO:0000313" key="2">
    <source>
        <dbReference type="Proteomes" id="UP000245207"/>
    </source>
</evidence>
<protein>
    <submittedName>
        <fullName evidence="1">Reverse transcriptase zinc-binding domain-containing protein</fullName>
    </submittedName>
</protein>
<comment type="caution">
    <text evidence="1">The sequence shown here is derived from an EMBL/GenBank/DDBJ whole genome shotgun (WGS) entry which is preliminary data.</text>
</comment>
<name>A0A2U1LMT7_ARTAN</name>
<dbReference type="EMBL" id="PKPP01008583">
    <property type="protein sequence ID" value="PWA50316.1"/>
    <property type="molecule type" value="Genomic_DNA"/>
</dbReference>
<sequence>MSCPLCNSCKDSHTHLFFACAYLRRLWERLKEVAKLDDVSYVWGEVISGIVNKSASNRIWSIIQRLVFGAVVYFIWQERNFRVVQLSSRVVKGLFYVIFDTVRLRLMGLKIIKVSPNVREAALIWNFPLNLSSEGSKLI</sequence>
<organism evidence="1 2">
    <name type="scientific">Artemisia annua</name>
    <name type="common">Sweet wormwood</name>
    <dbReference type="NCBI Taxonomy" id="35608"/>
    <lineage>
        <taxon>Eukaryota</taxon>
        <taxon>Viridiplantae</taxon>
        <taxon>Streptophyta</taxon>
        <taxon>Embryophyta</taxon>
        <taxon>Tracheophyta</taxon>
        <taxon>Spermatophyta</taxon>
        <taxon>Magnoliopsida</taxon>
        <taxon>eudicotyledons</taxon>
        <taxon>Gunneridae</taxon>
        <taxon>Pentapetalae</taxon>
        <taxon>asterids</taxon>
        <taxon>campanulids</taxon>
        <taxon>Asterales</taxon>
        <taxon>Asteraceae</taxon>
        <taxon>Asteroideae</taxon>
        <taxon>Anthemideae</taxon>
        <taxon>Artemisiinae</taxon>
        <taxon>Artemisia</taxon>
    </lineage>
</organism>
<reference evidence="1 2" key="1">
    <citation type="journal article" date="2018" name="Mol. Plant">
        <title>The genome of Artemisia annua provides insight into the evolution of Asteraceae family and artemisinin biosynthesis.</title>
        <authorList>
            <person name="Shen Q."/>
            <person name="Zhang L."/>
            <person name="Liao Z."/>
            <person name="Wang S."/>
            <person name="Yan T."/>
            <person name="Shi P."/>
            <person name="Liu M."/>
            <person name="Fu X."/>
            <person name="Pan Q."/>
            <person name="Wang Y."/>
            <person name="Lv Z."/>
            <person name="Lu X."/>
            <person name="Zhang F."/>
            <person name="Jiang W."/>
            <person name="Ma Y."/>
            <person name="Chen M."/>
            <person name="Hao X."/>
            <person name="Li L."/>
            <person name="Tang Y."/>
            <person name="Lv G."/>
            <person name="Zhou Y."/>
            <person name="Sun X."/>
            <person name="Brodelius P.E."/>
            <person name="Rose J.K.C."/>
            <person name="Tang K."/>
        </authorList>
    </citation>
    <scope>NUCLEOTIDE SEQUENCE [LARGE SCALE GENOMIC DNA]</scope>
    <source>
        <strain evidence="2">cv. Huhao1</strain>
        <tissue evidence="1">Leaf</tissue>
    </source>
</reference>
<dbReference type="GO" id="GO:0003964">
    <property type="term" value="F:RNA-directed DNA polymerase activity"/>
    <property type="evidence" value="ECO:0007669"/>
    <property type="project" value="UniProtKB-KW"/>
</dbReference>
<keyword evidence="1" id="KW-0808">Transferase</keyword>
<dbReference type="OrthoDB" id="1938430at2759"/>
<gene>
    <name evidence="1" type="ORF">CTI12_AA471470</name>
</gene>
<accession>A0A2U1LMT7</accession>
<dbReference type="STRING" id="35608.A0A2U1LMT7"/>
<dbReference type="AlphaFoldDB" id="A0A2U1LMT7"/>
<keyword evidence="1" id="KW-0695">RNA-directed DNA polymerase</keyword>
<evidence type="ECO:0000313" key="1">
    <source>
        <dbReference type="EMBL" id="PWA50316.1"/>
    </source>
</evidence>
<proteinExistence type="predicted"/>
<keyword evidence="1" id="KW-0548">Nucleotidyltransferase</keyword>